<dbReference type="InterPro" id="IPR029055">
    <property type="entry name" value="Ntn_hydrolases_N"/>
</dbReference>
<dbReference type="Gene3D" id="3.60.20.40">
    <property type="match status" value="1"/>
</dbReference>
<dbReference type="PANTHER" id="PTHR43881:SF5">
    <property type="entry name" value="GAMMA-GLUTAMYLTRANSPEPTIDASE"/>
    <property type="match status" value="1"/>
</dbReference>
<gene>
    <name evidence="1" type="ORF">E6C64_03465</name>
</gene>
<dbReference type="OrthoDB" id="9781342at2"/>
<dbReference type="EMBL" id="SSSM01000001">
    <property type="protein sequence ID" value="THG33414.1"/>
    <property type="molecule type" value="Genomic_DNA"/>
</dbReference>
<dbReference type="PANTHER" id="PTHR43881">
    <property type="entry name" value="GAMMA-GLUTAMYLTRANSPEPTIDASE (AFU_ORTHOLOGUE AFUA_4G13580)"/>
    <property type="match status" value="1"/>
</dbReference>
<dbReference type="Pfam" id="PF01019">
    <property type="entry name" value="G_glu_transpept"/>
    <property type="match status" value="1"/>
</dbReference>
<sequence>MTSSRRMALAAPQLDAVEAAREIASVGGNAVDAAVAAAAVLAVVYPHMCSAGGDMIALVRTPDGEEIVVNASGAYGSARDVDELFADAAAMPIVGERTVSVPGAVSGWAALLERWGSLPPAQVLAPAIRLASEGMLVAPGLADALEEDAEALAADPGIRSVFFPGGRPAPVGALVRQPELARTLHGLATDGLESFYAGPTALRLVDGLSALGVPIRAEDLLAHRVSLEEPLRGTFGPFTVSTAGPNSQGFSLLRTLGALEAIGHARADVEADVLAELLLSADRLRDAELADPHVVPVDVAGMLDSRALRAAGESAIAAARGGERRDSIATARPAGDTVAVCAVDAEGLTVSLIQSVFHSFGAQLLEPSTGLVLHNRAAFFSLDPSSPNRVAVGKRPAHTLMPVLVTHSDGTIAAHGTMGGKAQAQIHAQLILRVLEGATPLGAVTAPRFVVGGMDAGSSDDRVFAEADLEPERLELLRRGSMALVVGERGDASAGHSMIARRTPGGVLSAGADPRSDGGVLLL</sequence>
<evidence type="ECO:0008006" key="3">
    <source>
        <dbReference type="Google" id="ProtNLM"/>
    </source>
</evidence>
<reference evidence="1 2" key="1">
    <citation type="submission" date="2019-04" db="EMBL/GenBank/DDBJ databases">
        <authorList>
            <person name="Jiang L."/>
        </authorList>
    </citation>
    <scope>NUCLEOTIDE SEQUENCE [LARGE SCALE GENOMIC DNA]</scope>
    <source>
        <strain evidence="1 2">YIM 131853</strain>
    </source>
</reference>
<dbReference type="Gene3D" id="1.10.246.230">
    <property type="match status" value="1"/>
</dbReference>
<evidence type="ECO:0000313" key="1">
    <source>
        <dbReference type="EMBL" id="THG33414.1"/>
    </source>
</evidence>
<organism evidence="1 2">
    <name type="scientific">Naasia lichenicola</name>
    <dbReference type="NCBI Taxonomy" id="2565933"/>
    <lineage>
        <taxon>Bacteria</taxon>
        <taxon>Bacillati</taxon>
        <taxon>Actinomycetota</taxon>
        <taxon>Actinomycetes</taxon>
        <taxon>Micrococcales</taxon>
        <taxon>Microbacteriaceae</taxon>
        <taxon>Naasia</taxon>
    </lineage>
</organism>
<protein>
    <recommendedName>
        <fullName evidence="3">Gamma-glutamyltranspeptidase</fullName>
    </recommendedName>
</protein>
<dbReference type="InterPro" id="IPR052896">
    <property type="entry name" value="GGT-like_enzyme"/>
</dbReference>
<dbReference type="SUPFAM" id="SSF56235">
    <property type="entry name" value="N-terminal nucleophile aminohydrolases (Ntn hydrolases)"/>
    <property type="match status" value="1"/>
</dbReference>
<keyword evidence="2" id="KW-1185">Reference proteome</keyword>
<accession>A0A4S4FSN0</accession>
<dbReference type="Proteomes" id="UP000309133">
    <property type="component" value="Unassembled WGS sequence"/>
</dbReference>
<comment type="caution">
    <text evidence="1">The sequence shown here is derived from an EMBL/GenBank/DDBJ whole genome shotgun (WGS) entry which is preliminary data.</text>
</comment>
<dbReference type="AlphaFoldDB" id="A0A4S4FSN0"/>
<dbReference type="InterPro" id="IPR043137">
    <property type="entry name" value="GGT_ssub_C"/>
</dbReference>
<proteinExistence type="predicted"/>
<dbReference type="RefSeq" id="WP_136426196.1">
    <property type="nucleotide sequence ID" value="NZ_SSSM01000001.1"/>
</dbReference>
<dbReference type="PRINTS" id="PR01210">
    <property type="entry name" value="GGTRANSPTASE"/>
</dbReference>
<name>A0A4S4FSN0_9MICO</name>
<evidence type="ECO:0000313" key="2">
    <source>
        <dbReference type="Proteomes" id="UP000309133"/>
    </source>
</evidence>